<comment type="subcellular location">
    <subcellularLocation>
        <location evidence="2">Secreted</location>
    </subcellularLocation>
</comment>
<accession>A0AAV1E2I1</accession>
<gene>
    <name evidence="14" type="ORF">OLC1_LOCUS20291</name>
</gene>
<keyword evidence="6 12" id="KW-0732">Signal</keyword>
<keyword evidence="15" id="KW-1185">Reference proteome</keyword>
<evidence type="ECO:0000256" key="12">
    <source>
        <dbReference type="SAM" id="SignalP"/>
    </source>
</evidence>
<dbReference type="InterPro" id="IPR004843">
    <property type="entry name" value="Calcineurin-like_PHP"/>
</dbReference>
<organism evidence="14 15">
    <name type="scientific">Oldenlandia corymbosa var. corymbosa</name>
    <dbReference type="NCBI Taxonomy" id="529605"/>
    <lineage>
        <taxon>Eukaryota</taxon>
        <taxon>Viridiplantae</taxon>
        <taxon>Streptophyta</taxon>
        <taxon>Embryophyta</taxon>
        <taxon>Tracheophyta</taxon>
        <taxon>Spermatophyta</taxon>
        <taxon>Magnoliopsida</taxon>
        <taxon>eudicotyledons</taxon>
        <taxon>Gunneridae</taxon>
        <taxon>Pentapetalae</taxon>
        <taxon>asterids</taxon>
        <taxon>lamiids</taxon>
        <taxon>Gentianales</taxon>
        <taxon>Rubiaceae</taxon>
        <taxon>Rubioideae</taxon>
        <taxon>Spermacoceae</taxon>
        <taxon>Hedyotis-Oldenlandia complex</taxon>
        <taxon>Oldenlandia</taxon>
    </lineage>
</organism>
<protein>
    <recommendedName>
        <fullName evidence="10">Purple acid phosphatase</fullName>
        <ecNumber evidence="10">3.1.3.2</ecNumber>
    </recommendedName>
</protein>
<keyword evidence="10 11" id="KW-0408">Iron</keyword>
<evidence type="ECO:0000313" key="15">
    <source>
        <dbReference type="Proteomes" id="UP001161247"/>
    </source>
</evidence>
<evidence type="ECO:0000256" key="8">
    <source>
        <dbReference type="ARBA" id="ARBA00022833"/>
    </source>
</evidence>
<evidence type="ECO:0000256" key="6">
    <source>
        <dbReference type="ARBA" id="ARBA00022729"/>
    </source>
</evidence>
<evidence type="ECO:0000256" key="2">
    <source>
        <dbReference type="ARBA" id="ARBA00004613"/>
    </source>
</evidence>
<dbReference type="GO" id="GO:0005576">
    <property type="term" value="C:extracellular region"/>
    <property type="evidence" value="ECO:0007669"/>
    <property type="project" value="UniProtKB-SubCell"/>
</dbReference>
<evidence type="ECO:0000256" key="7">
    <source>
        <dbReference type="ARBA" id="ARBA00022801"/>
    </source>
</evidence>
<comment type="cofactor">
    <cofactor evidence="11">
        <name>Fe cation</name>
        <dbReference type="ChEBI" id="CHEBI:24875"/>
    </cofactor>
    <text evidence="11">Binds 2 iron ions per subunit.</text>
</comment>
<keyword evidence="5 11" id="KW-0479">Metal-binding</keyword>
<dbReference type="CDD" id="cd07378">
    <property type="entry name" value="MPP_ACP5"/>
    <property type="match status" value="1"/>
</dbReference>
<feature type="binding site" evidence="11">
    <location>
        <position position="53"/>
    </location>
    <ligand>
        <name>Fe cation</name>
        <dbReference type="ChEBI" id="CHEBI:24875"/>
        <label>1</label>
    </ligand>
</feature>
<evidence type="ECO:0000313" key="14">
    <source>
        <dbReference type="EMBL" id="CAI9113245.1"/>
    </source>
</evidence>
<keyword evidence="7 10" id="KW-0378">Hydrolase</keyword>
<keyword evidence="4" id="KW-0964">Secreted</keyword>
<feature type="domain" description="Calcineurin-like phosphoesterase" evidence="13">
    <location>
        <begin position="47"/>
        <end position="255"/>
    </location>
</feature>
<feature type="binding site" evidence="11">
    <location>
        <position position="89"/>
    </location>
    <ligand>
        <name>Fe cation</name>
        <dbReference type="ChEBI" id="CHEBI:24875"/>
        <label>1</label>
    </ligand>
</feature>
<dbReference type="PANTHER" id="PTHR10161">
    <property type="entry name" value="TARTRATE-RESISTANT ACID PHOSPHATASE TYPE 5"/>
    <property type="match status" value="1"/>
</dbReference>
<feature type="binding site" evidence="11">
    <location>
        <position position="86"/>
    </location>
    <ligand>
        <name>Fe cation</name>
        <dbReference type="ChEBI" id="CHEBI:24875"/>
        <label>1</label>
    </ligand>
</feature>
<feature type="binding site" evidence="11">
    <location>
        <position position="252"/>
    </location>
    <ligand>
        <name>Fe cation</name>
        <dbReference type="ChEBI" id="CHEBI:24875"/>
        <label>2</label>
    </ligand>
</feature>
<comment type="similarity">
    <text evidence="3">Belongs to the metallophosphoesterase superfamily. Purple acid phosphatase family.</text>
</comment>
<evidence type="ECO:0000256" key="4">
    <source>
        <dbReference type="ARBA" id="ARBA00022525"/>
    </source>
</evidence>
<feature type="binding site" evidence="11">
    <location>
        <position position="217"/>
    </location>
    <ligand>
        <name>Fe cation</name>
        <dbReference type="ChEBI" id="CHEBI:24875"/>
        <label>2</label>
    </ligand>
</feature>
<dbReference type="GO" id="GO:0046872">
    <property type="term" value="F:metal ion binding"/>
    <property type="evidence" value="ECO:0007669"/>
    <property type="project" value="UniProtKB-KW"/>
</dbReference>
<feature type="signal peptide" evidence="12">
    <location>
        <begin position="1"/>
        <end position="31"/>
    </location>
</feature>
<evidence type="ECO:0000256" key="11">
    <source>
        <dbReference type="PIRSR" id="PIRSR000898-1"/>
    </source>
</evidence>
<keyword evidence="9" id="KW-0325">Glycoprotein</keyword>
<dbReference type="AlphaFoldDB" id="A0AAV1E2I1"/>
<feature type="binding site" evidence="11">
    <location>
        <position position="254"/>
    </location>
    <ligand>
        <name>Fe cation</name>
        <dbReference type="ChEBI" id="CHEBI:24875"/>
        <label>1</label>
    </ligand>
</feature>
<dbReference type="EC" id="3.1.3.2" evidence="10"/>
<dbReference type="SUPFAM" id="SSF56300">
    <property type="entry name" value="Metallo-dependent phosphatases"/>
    <property type="match status" value="1"/>
</dbReference>
<reference evidence="14" key="1">
    <citation type="submission" date="2023-03" db="EMBL/GenBank/DDBJ databases">
        <authorList>
            <person name="Julca I."/>
        </authorList>
    </citation>
    <scope>NUCLEOTIDE SEQUENCE</scope>
</reference>
<dbReference type="InterPro" id="IPR029052">
    <property type="entry name" value="Metallo-depent_PP-like"/>
</dbReference>
<evidence type="ECO:0000259" key="13">
    <source>
        <dbReference type="Pfam" id="PF00149"/>
    </source>
</evidence>
<dbReference type="FunFam" id="3.60.21.10:FF:000027">
    <property type="entry name" value="Purple acid phosphatase"/>
    <property type="match status" value="1"/>
</dbReference>
<feature type="binding site" evidence="11">
    <location>
        <position position="86"/>
    </location>
    <ligand>
        <name>Fe cation</name>
        <dbReference type="ChEBI" id="CHEBI:24875"/>
        <label>2</label>
    </ligand>
</feature>
<dbReference type="InterPro" id="IPR051558">
    <property type="entry name" value="Metallophosphoesterase_PAP"/>
</dbReference>
<feature type="chain" id="PRO_5043740531" description="Purple acid phosphatase" evidence="12">
    <location>
        <begin position="32"/>
        <end position="334"/>
    </location>
</feature>
<name>A0AAV1E2I1_OLDCO</name>
<evidence type="ECO:0000256" key="3">
    <source>
        <dbReference type="ARBA" id="ARBA00008723"/>
    </source>
</evidence>
<evidence type="ECO:0000256" key="9">
    <source>
        <dbReference type="ARBA" id="ARBA00023180"/>
    </source>
</evidence>
<evidence type="ECO:0000256" key="10">
    <source>
        <dbReference type="PIRNR" id="PIRNR000898"/>
    </source>
</evidence>
<dbReference type="PIRSF" id="PIRSF000898">
    <property type="entry name" value="Acid_Ptase_5"/>
    <property type="match status" value="1"/>
</dbReference>
<dbReference type="Gene3D" id="3.60.21.10">
    <property type="match status" value="1"/>
</dbReference>
<comment type="catalytic activity">
    <reaction evidence="1 10">
        <text>a phosphate monoester + H2O = an alcohol + phosphate</text>
        <dbReference type="Rhea" id="RHEA:15017"/>
        <dbReference type="ChEBI" id="CHEBI:15377"/>
        <dbReference type="ChEBI" id="CHEBI:30879"/>
        <dbReference type="ChEBI" id="CHEBI:43474"/>
        <dbReference type="ChEBI" id="CHEBI:67140"/>
        <dbReference type="EC" id="3.1.3.2"/>
    </reaction>
</comment>
<dbReference type="GO" id="GO:0003993">
    <property type="term" value="F:acid phosphatase activity"/>
    <property type="evidence" value="ECO:0007669"/>
    <property type="project" value="UniProtKB-UniRule"/>
</dbReference>
<dbReference type="InterPro" id="IPR024927">
    <property type="entry name" value="Acid_PPase"/>
</dbReference>
<feature type="binding site" evidence="11">
    <location>
        <position position="124"/>
    </location>
    <ligand>
        <name>Fe cation</name>
        <dbReference type="ChEBI" id="CHEBI:24875"/>
        <label>2</label>
    </ligand>
</feature>
<evidence type="ECO:0000256" key="5">
    <source>
        <dbReference type="ARBA" id="ARBA00022723"/>
    </source>
</evidence>
<dbReference type="EMBL" id="OX459124">
    <property type="protein sequence ID" value="CAI9113245.1"/>
    <property type="molecule type" value="Genomic_DNA"/>
</dbReference>
<dbReference type="Pfam" id="PF00149">
    <property type="entry name" value="Metallophos"/>
    <property type="match status" value="1"/>
</dbReference>
<sequence>MDTLNHNKPMVLLSLRLLAFSFSLCIVSVLGQLQTFEHPTKGDGTLSFLVLGDWGRSGEYNQSEVAIQMGIVGENLDIDFVVSTGDNFYDSGLTGEHDPAFVNSFVNIYTAKSLQKQWYSVLGNHDYRGDVEAQLSPLLRKIDSRWLCLRSFVVNAEIADLFFVDTTPFVRNYFDEPEHGYDWTGVNPVATYTSIVLEDLESALKSSTAKWKIVVGHHAVRSVGHHGDTQELVEKLLPLLQAYSVDFYMNGHDHCLEQISDDKSPLQFLTSGAGSKAWRGDVKELNSEGLKFFYDGQGFMSVRLTQTDAETVFYDVFGEVLHKWTVSKQLHSSI</sequence>
<dbReference type="PANTHER" id="PTHR10161:SF14">
    <property type="entry name" value="TARTRATE-RESISTANT ACID PHOSPHATASE TYPE 5"/>
    <property type="match status" value="1"/>
</dbReference>
<proteinExistence type="inferred from homology"/>
<evidence type="ECO:0000256" key="1">
    <source>
        <dbReference type="ARBA" id="ARBA00000032"/>
    </source>
</evidence>
<keyword evidence="8" id="KW-0862">Zinc</keyword>
<dbReference type="Proteomes" id="UP001161247">
    <property type="component" value="Chromosome 7"/>
</dbReference>